<evidence type="ECO:0000256" key="1">
    <source>
        <dbReference type="ARBA" id="ARBA00022741"/>
    </source>
</evidence>
<dbReference type="Pfam" id="PF00437">
    <property type="entry name" value="T2SSE"/>
    <property type="match status" value="1"/>
</dbReference>
<dbReference type="GO" id="GO:0016887">
    <property type="term" value="F:ATP hydrolysis activity"/>
    <property type="evidence" value="ECO:0007669"/>
    <property type="project" value="TreeGrafter"/>
</dbReference>
<organism evidence="4">
    <name type="scientific">marine sediment metagenome</name>
    <dbReference type="NCBI Taxonomy" id="412755"/>
    <lineage>
        <taxon>unclassified sequences</taxon>
        <taxon>metagenomes</taxon>
        <taxon>ecological metagenomes</taxon>
    </lineage>
</organism>
<feature type="domain" description="Bacterial type II secretion system protein E" evidence="3">
    <location>
        <begin position="41"/>
        <end position="137"/>
    </location>
</feature>
<proteinExistence type="predicted"/>
<name>X1QG97_9ZZZZ</name>
<dbReference type="AlphaFoldDB" id="X1QG97"/>
<evidence type="ECO:0000259" key="3">
    <source>
        <dbReference type="Pfam" id="PF00437"/>
    </source>
</evidence>
<dbReference type="GO" id="GO:0005886">
    <property type="term" value="C:plasma membrane"/>
    <property type="evidence" value="ECO:0007669"/>
    <property type="project" value="TreeGrafter"/>
</dbReference>
<gene>
    <name evidence="4" type="ORF">S06H3_60006</name>
</gene>
<reference evidence="4" key="1">
    <citation type="journal article" date="2014" name="Front. Microbiol.">
        <title>High frequency of phylogenetically diverse reductive dehalogenase-homologous genes in deep subseafloor sedimentary metagenomes.</title>
        <authorList>
            <person name="Kawai M."/>
            <person name="Futagami T."/>
            <person name="Toyoda A."/>
            <person name="Takaki Y."/>
            <person name="Nishi S."/>
            <person name="Hori S."/>
            <person name="Arai W."/>
            <person name="Tsubouchi T."/>
            <person name="Morono Y."/>
            <person name="Uchiyama I."/>
            <person name="Ito T."/>
            <person name="Fujiyama A."/>
            <person name="Inagaki F."/>
            <person name="Takami H."/>
        </authorList>
    </citation>
    <scope>NUCLEOTIDE SEQUENCE</scope>
    <source>
        <strain evidence="4">Expedition CK06-06</strain>
    </source>
</reference>
<evidence type="ECO:0000313" key="4">
    <source>
        <dbReference type="EMBL" id="GAI53846.1"/>
    </source>
</evidence>
<evidence type="ECO:0000256" key="2">
    <source>
        <dbReference type="ARBA" id="ARBA00022840"/>
    </source>
</evidence>
<sequence>MPERITGQVTISQKTFSQLAEKVKNVSGFSQVVKEILTKEVTQILEVVLAGAINLDSSDIHIEREEKKAKMRVRVDGVLHDVFYLELKIYQGLLSRIKLLSGIKLNITDQAQDGRFTILLEKVPIEVRASTLPSEYG</sequence>
<dbReference type="InterPro" id="IPR027417">
    <property type="entry name" value="P-loop_NTPase"/>
</dbReference>
<dbReference type="EMBL" id="BARV01039082">
    <property type="protein sequence ID" value="GAI53846.1"/>
    <property type="molecule type" value="Genomic_DNA"/>
</dbReference>
<keyword evidence="1" id="KW-0547">Nucleotide-binding</keyword>
<comment type="caution">
    <text evidence="4">The sequence shown here is derived from an EMBL/GenBank/DDBJ whole genome shotgun (WGS) entry which is preliminary data.</text>
</comment>
<dbReference type="Gene3D" id="3.30.450.90">
    <property type="match status" value="1"/>
</dbReference>
<keyword evidence="2" id="KW-0067">ATP-binding</keyword>
<feature type="non-terminal residue" evidence="4">
    <location>
        <position position="137"/>
    </location>
</feature>
<dbReference type="PANTHER" id="PTHR30258">
    <property type="entry name" value="TYPE II SECRETION SYSTEM PROTEIN GSPE-RELATED"/>
    <property type="match status" value="1"/>
</dbReference>
<dbReference type="GO" id="GO:0005524">
    <property type="term" value="F:ATP binding"/>
    <property type="evidence" value="ECO:0007669"/>
    <property type="project" value="UniProtKB-KW"/>
</dbReference>
<dbReference type="SUPFAM" id="SSF52540">
    <property type="entry name" value="P-loop containing nucleoside triphosphate hydrolases"/>
    <property type="match status" value="1"/>
</dbReference>
<protein>
    <recommendedName>
        <fullName evidence="3">Bacterial type II secretion system protein E domain-containing protein</fullName>
    </recommendedName>
</protein>
<dbReference type="PANTHER" id="PTHR30258:SF3">
    <property type="entry name" value="SLL1921 PROTEIN"/>
    <property type="match status" value="1"/>
</dbReference>
<accession>X1QG97</accession>
<dbReference type="InterPro" id="IPR001482">
    <property type="entry name" value="T2SS/T4SS_dom"/>
</dbReference>